<proteinExistence type="inferred from homology"/>
<dbReference type="OrthoDB" id="9811743at2"/>
<dbReference type="InterPro" id="IPR036291">
    <property type="entry name" value="NAD(P)-bd_dom_sf"/>
</dbReference>
<dbReference type="Pfam" id="PF01370">
    <property type="entry name" value="Epimerase"/>
    <property type="match status" value="1"/>
</dbReference>
<accession>K9PC41</accession>
<comment type="similarity">
    <text evidence="1">Belongs to the NAD(P)-dependent epimerase/dehydratase family.</text>
</comment>
<organism evidence="3 4">
    <name type="scientific">Cyanobium gracile (strain ATCC 27147 / PCC 6307)</name>
    <dbReference type="NCBI Taxonomy" id="292564"/>
    <lineage>
        <taxon>Bacteria</taxon>
        <taxon>Bacillati</taxon>
        <taxon>Cyanobacteriota</taxon>
        <taxon>Cyanophyceae</taxon>
        <taxon>Synechococcales</taxon>
        <taxon>Prochlorococcaceae</taxon>
        <taxon>Cyanobium</taxon>
    </lineage>
</organism>
<feature type="domain" description="NAD-dependent epimerase/dehydratase" evidence="2">
    <location>
        <begin position="13"/>
        <end position="252"/>
    </location>
</feature>
<dbReference type="AlphaFoldDB" id="K9PC41"/>
<dbReference type="Proteomes" id="UP000010388">
    <property type="component" value="Chromosome"/>
</dbReference>
<dbReference type="KEGG" id="cgc:Cyagr_3228"/>
<dbReference type="SUPFAM" id="SSF51735">
    <property type="entry name" value="NAD(P)-binding Rossmann-fold domains"/>
    <property type="match status" value="1"/>
</dbReference>
<dbReference type="Gene3D" id="3.90.25.10">
    <property type="entry name" value="UDP-galactose 4-epimerase, domain 1"/>
    <property type="match status" value="1"/>
</dbReference>
<protein>
    <submittedName>
        <fullName evidence="3">Nucleoside-diphosphate-sugar epimerase</fullName>
    </submittedName>
</protein>
<dbReference type="InterPro" id="IPR001509">
    <property type="entry name" value="Epimerase_deHydtase"/>
</dbReference>
<evidence type="ECO:0000256" key="1">
    <source>
        <dbReference type="ARBA" id="ARBA00007637"/>
    </source>
</evidence>
<dbReference type="HOGENOM" id="CLU_007383_1_7_3"/>
<sequence length="330" mass="37455">MDTAAESWQGKNILITGGAGFIGSTLALRLVGLGGRVTVIDSLVPEYGGNLFNLQECEGQIRINYSDIRDTFSLKPLLTGVDYLFNLAGQTSHMDSMSDPHTDLNINCAAQLNLLETCRRINPTIRIVFASTRQIYGRPHYLPVDENHPISPVDINGIHKYAAEQYYRLYHDLYGIRSCILRLTNTIGPRMRIKDARQTFVGIWIKRLLEGDPIEVWGGEQLRDFNDVEDVINALLTAAWDERTYGHVFNLGSEKRISLRELAESMISLHGTGDLVIKDYPEDRRKIDIGDYYSSHDKFTGMTGWSPRIPLDQTLERTIAFYALNQRHYV</sequence>
<dbReference type="EMBL" id="CP003495">
    <property type="protein sequence ID" value="AFY30306.1"/>
    <property type="molecule type" value="Genomic_DNA"/>
</dbReference>
<dbReference type="STRING" id="292564.Cyagr_3228"/>
<dbReference type="PANTHER" id="PTHR43000">
    <property type="entry name" value="DTDP-D-GLUCOSE 4,6-DEHYDRATASE-RELATED"/>
    <property type="match status" value="1"/>
</dbReference>
<evidence type="ECO:0000313" key="4">
    <source>
        <dbReference type="Proteomes" id="UP000010388"/>
    </source>
</evidence>
<dbReference type="eggNOG" id="COG0451">
    <property type="taxonomic scope" value="Bacteria"/>
</dbReference>
<dbReference type="PATRIC" id="fig|292564.3.peg.3069"/>
<gene>
    <name evidence="3" type="ordered locus">Cyagr_3228</name>
</gene>
<reference evidence="4" key="1">
    <citation type="journal article" date="2013" name="Proc. Natl. Acad. Sci. U.S.A.">
        <title>Improving the coverage of the cyanobacterial phylum using diversity-driven genome sequencing.</title>
        <authorList>
            <person name="Shih P.M."/>
            <person name="Wu D."/>
            <person name="Latifi A."/>
            <person name="Axen S.D."/>
            <person name="Fewer D.P."/>
            <person name="Talla E."/>
            <person name="Calteau A."/>
            <person name="Cai F."/>
            <person name="Tandeau de Marsac N."/>
            <person name="Rippka R."/>
            <person name="Herdman M."/>
            <person name="Sivonen K."/>
            <person name="Coursin T."/>
            <person name="Laurent T."/>
            <person name="Goodwin L."/>
            <person name="Nolan M."/>
            <person name="Davenport K.W."/>
            <person name="Han C.S."/>
            <person name="Rubin E.M."/>
            <person name="Eisen J.A."/>
            <person name="Woyke T."/>
            <person name="Gugger M."/>
            <person name="Kerfeld C.A."/>
        </authorList>
    </citation>
    <scope>NUCLEOTIDE SEQUENCE [LARGE SCALE GENOMIC DNA]</scope>
    <source>
        <strain evidence="4">ATCC 27147 / PCC 6307</strain>
    </source>
</reference>
<evidence type="ECO:0000259" key="2">
    <source>
        <dbReference type="Pfam" id="PF01370"/>
    </source>
</evidence>
<evidence type="ECO:0000313" key="3">
    <source>
        <dbReference type="EMBL" id="AFY30306.1"/>
    </source>
</evidence>
<name>K9PC41_CYAGP</name>
<dbReference type="Gene3D" id="3.40.50.720">
    <property type="entry name" value="NAD(P)-binding Rossmann-like Domain"/>
    <property type="match status" value="1"/>
</dbReference>